<feature type="compositionally biased region" description="Basic and acidic residues" evidence="3">
    <location>
        <begin position="1085"/>
        <end position="1099"/>
    </location>
</feature>
<reference evidence="6" key="1">
    <citation type="journal article" date="2004" name="Nature">
        <title>Genome duplication in the teleost fish Tetraodon nigroviridis reveals the early vertebrate proto-karyotype.</title>
        <authorList>
            <person name="Jaillon O."/>
            <person name="Aury J.-M."/>
            <person name="Brunet F."/>
            <person name="Petit J.-L."/>
            <person name="Stange-Thomann N."/>
            <person name="Mauceli E."/>
            <person name="Bouneau L."/>
            <person name="Fischer C."/>
            <person name="Ozouf-Costaz C."/>
            <person name="Bernot A."/>
            <person name="Nicaud S."/>
            <person name="Jaffe D."/>
            <person name="Fisher S."/>
            <person name="Lutfalla G."/>
            <person name="Dossat C."/>
            <person name="Segurens B."/>
            <person name="Dasilva C."/>
            <person name="Salanoubat M."/>
            <person name="Levy M."/>
            <person name="Boudet N."/>
            <person name="Castellano S."/>
            <person name="Anthouard V."/>
            <person name="Jubin C."/>
            <person name="Castelli V."/>
            <person name="Katinka M."/>
            <person name="Vacherie B."/>
            <person name="Biemont C."/>
            <person name="Skalli Z."/>
            <person name="Cattolico L."/>
            <person name="Poulain J."/>
            <person name="De Berardinis V."/>
            <person name="Cruaud C."/>
            <person name="Duprat S."/>
            <person name="Brottier P."/>
            <person name="Coutanceau J.-P."/>
            <person name="Gouzy J."/>
            <person name="Parra G."/>
            <person name="Lardier G."/>
            <person name="Chapple C."/>
            <person name="McKernan K.J."/>
            <person name="McEwan P."/>
            <person name="Bosak S."/>
            <person name="Kellis M."/>
            <person name="Volff J.-N."/>
            <person name="Guigo R."/>
            <person name="Zody M.C."/>
            <person name="Mesirov J."/>
            <person name="Lindblad-Toh K."/>
            <person name="Birren B."/>
            <person name="Nusbaum C."/>
            <person name="Kahn D."/>
            <person name="Robinson-Rechavi M."/>
            <person name="Laudet V."/>
            <person name="Schachter V."/>
            <person name="Quetier F."/>
            <person name="Saurin W."/>
            <person name="Scarpelli C."/>
            <person name="Wincker P."/>
            <person name="Lander E.S."/>
            <person name="Weissenbach J."/>
            <person name="Roest Crollius H."/>
        </authorList>
    </citation>
    <scope>NUCLEOTIDE SEQUENCE [LARGE SCALE GENOMIC DNA]</scope>
</reference>
<evidence type="ECO:0000313" key="6">
    <source>
        <dbReference type="EMBL" id="CAG02796.1"/>
    </source>
</evidence>
<dbReference type="Gene3D" id="1.20.58.2220">
    <property type="entry name" value="Formin, FH2 domain"/>
    <property type="match status" value="1"/>
</dbReference>
<dbReference type="Pfam" id="PF06371">
    <property type="entry name" value="Drf_GBD"/>
    <property type="match status" value="2"/>
</dbReference>
<dbReference type="EMBL" id="CAAE01014700">
    <property type="protein sequence ID" value="CAG02796.1"/>
    <property type="molecule type" value="Genomic_DNA"/>
</dbReference>
<dbReference type="GO" id="GO:0008360">
    <property type="term" value="P:regulation of cell shape"/>
    <property type="evidence" value="ECO:0007669"/>
    <property type="project" value="TreeGrafter"/>
</dbReference>
<feature type="compositionally biased region" description="Low complexity" evidence="3">
    <location>
        <begin position="175"/>
        <end position="185"/>
    </location>
</feature>
<dbReference type="SMART" id="SM00498">
    <property type="entry name" value="FH2"/>
    <property type="match status" value="1"/>
</dbReference>
<dbReference type="GO" id="GO:0051015">
    <property type="term" value="F:actin filament binding"/>
    <property type="evidence" value="ECO:0007669"/>
    <property type="project" value="TreeGrafter"/>
</dbReference>
<comment type="caution">
    <text evidence="6">The sequence shown here is derived from an EMBL/GenBank/DDBJ whole genome shotgun (WGS) entry which is preliminary data.</text>
</comment>
<dbReference type="GO" id="GO:0031267">
    <property type="term" value="F:small GTPase binding"/>
    <property type="evidence" value="ECO:0007669"/>
    <property type="project" value="InterPro"/>
</dbReference>
<feature type="coiled-coil region" evidence="2">
    <location>
        <begin position="391"/>
        <end position="463"/>
    </location>
</feature>
<dbReference type="SUPFAM" id="SSF101447">
    <property type="entry name" value="Formin homology 2 domain (FH2 domain)"/>
    <property type="match status" value="1"/>
</dbReference>
<dbReference type="GO" id="GO:0005829">
    <property type="term" value="C:cytosol"/>
    <property type="evidence" value="ECO:0007669"/>
    <property type="project" value="TreeGrafter"/>
</dbReference>
<evidence type="ECO:0000259" key="4">
    <source>
        <dbReference type="PROSITE" id="PS51232"/>
    </source>
</evidence>
<sequence>AGMGDPAQFLQKKQPAPPKLPMPPEEELEERFNLVLSCMNLPPDKLKLLCQCENEKEWELVCDEERFKVKSPPSTYLTKIKSFYQDQGGVPRRLKKRIQEATQVLKDLEISLRTNHIGWAQEFLNEQNKGLDILVEYLSYAQSDASFEVESVENGGSLSDRAKSSDRSVEDLTKSPGSSHSSYGMSRAARALTVRISSTLGSKIYKKSSSGQRDDVHVCIMCLRAIMNYQSGFNLVMSHPRCVNEITLSLYSRNPRTKALVLELLAAVCLVRGGHDIILSAFDNFKEMSKEKNRFEKLMEYFINDDCNIDFMVGWRVLTFQQSKGVLSCFTDICLLLCLQVACMQFINIVVHSVENMNFRVHLQYEFTNLGLDKYLQSLKQTESEKLHVQIQAYMDNVLDVAALLEDAENRGGMLEHVDDLQDHNTQLNVRLEEIQKQATERISELETQLMQATKETELLKESLRESCSQVATLQQRERERELDREREKDRERLGTSTPQTSSELEQKIQELQEKGLIRLKQRASGGLDIEVVPVTVVEYVQVPAPTPQPSSPDVKPNSPQVSLPTSSPPPPPPPPPPCIPGGNLSPAPASDVCDSAPPPPPALGGVPPPPPPPPPPPALGAMGAPPPPPPPPPSAAGLPPPPPPPLPGAGPPPPPPPPLPGAGPPPPPPPPLSGAGPPPPPPMPGLKTKKPIQTKYRMPLLNWQTLKPTQVKDTVFNELDDEQVLGELNMDMFEDLFKTRAQGTKADLTKIKKVAQKAPSKTSLIEPNKAKNLAITLRKGNMNPSDICTAIETYDQQSLPIEFLELLEHFIPSDFELKLLVNYEKDGRPLEELTDEDRFMLRFGKISRLSQRLSTLTFMGNFPDTVKRLQPQLNSIISASMSIKSSTKLKKILEIVLAFGNYMNSSKKGAVYGFRLQSLDLLLETKSTDRSQTLLHFITNIIQDKYPDLANFYTELHFVDKAALGTNRTLMVLQYLHVGTCNNSFFSFKVSLDGILQDIRSLERGMEISKKEFLVQDDSSVLKDFIKGNSEQLGTLAKDSKTAQEAYKSVVEYFGENPKTTQPATFFPIFGRFIRAYKTVQQEIEEKKKKESQSKEENQPSASPNKAGAHKGPAMPKMPQMDLIAELKKRQVKPQVREGKDGALEDIITGNVVHYFKHPMPVCSAFEICLFCLRFEKFTIQENRWPASGPAPGHLSCFWTVDR</sequence>
<feature type="region of interest" description="Disordered" evidence="3">
    <location>
        <begin position="155"/>
        <end position="185"/>
    </location>
</feature>
<dbReference type="PROSITE" id="PS51444">
    <property type="entry name" value="FH2"/>
    <property type="match status" value="1"/>
</dbReference>
<feature type="compositionally biased region" description="Basic and acidic residues" evidence="3">
    <location>
        <begin position="476"/>
        <end position="494"/>
    </location>
</feature>
<feature type="region of interest" description="Disordered" evidence="3">
    <location>
        <begin position="466"/>
        <end position="506"/>
    </location>
</feature>
<feature type="compositionally biased region" description="Polar residues" evidence="3">
    <location>
        <begin position="466"/>
        <end position="475"/>
    </location>
</feature>
<dbReference type="GO" id="GO:0016477">
    <property type="term" value="P:cell migration"/>
    <property type="evidence" value="ECO:0007669"/>
    <property type="project" value="TreeGrafter"/>
</dbReference>
<proteinExistence type="inferred from homology"/>
<dbReference type="PRINTS" id="PR01217">
    <property type="entry name" value="PRICHEXTENSN"/>
</dbReference>
<dbReference type="InterPro" id="IPR015425">
    <property type="entry name" value="FH2_Formin"/>
</dbReference>
<feature type="domain" description="FH2" evidence="5">
    <location>
        <begin position="689"/>
        <end position="1104"/>
    </location>
</feature>
<dbReference type="PANTHER" id="PTHR45857">
    <property type="entry name" value="FORMIN-LIKE PROTEIN"/>
    <property type="match status" value="1"/>
</dbReference>
<dbReference type="Gene3D" id="1.25.10.10">
    <property type="entry name" value="Leucine-rich Repeat Variant"/>
    <property type="match status" value="2"/>
</dbReference>
<feature type="compositionally biased region" description="Pro residues" evidence="3">
    <location>
        <begin position="597"/>
        <end position="685"/>
    </location>
</feature>
<dbReference type="InterPro" id="IPR011989">
    <property type="entry name" value="ARM-like"/>
</dbReference>
<dbReference type="InterPro" id="IPR043592">
    <property type="entry name" value="FMNL_animal"/>
</dbReference>
<dbReference type="PROSITE" id="PS51232">
    <property type="entry name" value="GBD_FH3"/>
    <property type="match status" value="1"/>
</dbReference>
<dbReference type="InterPro" id="IPR010472">
    <property type="entry name" value="FH3_dom"/>
</dbReference>
<evidence type="ECO:0000256" key="3">
    <source>
        <dbReference type="SAM" id="MobiDB-lite"/>
    </source>
</evidence>
<dbReference type="InterPro" id="IPR016024">
    <property type="entry name" value="ARM-type_fold"/>
</dbReference>
<evidence type="ECO:0000259" key="5">
    <source>
        <dbReference type="PROSITE" id="PS51444"/>
    </source>
</evidence>
<dbReference type="OrthoDB" id="1668162at2759"/>
<comment type="similarity">
    <text evidence="1">Belongs to the formin homology family.</text>
</comment>
<dbReference type="InterPro" id="IPR010473">
    <property type="entry name" value="GTPase-bd"/>
</dbReference>
<dbReference type="AlphaFoldDB" id="Q4S986"/>
<feature type="compositionally biased region" description="Basic and acidic residues" evidence="3">
    <location>
        <begin position="160"/>
        <end position="173"/>
    </location>
</feature>
<reference evidence="6" key="2">
    <citation type="submission" date="2004-02" db="EMBL/GenBank/DDBJ databases">
        <authorList>
            <consortium name="Genoscope"/>
            <consortium name="Whitehead Institute Centre for Genome Research"/>
        </authorList>
    </citation>
    <scope>NUCLEOTIDE SEQUENCE</scope>
</reference>
<dbReference type="SUPFAM" id="SSF48371">
    <property type="entry name" value="ARM repeat"/>
    <property type="match status" value="1"/>
</dbReference>
<feature type="region of interest" description="Disordered" evidence="3">
    <location>
        <begin position="545"/>
        <end position="690"/>
    </location>
</feature>
<feature type="compositionally biased region" description="Low complexity" evidence="3">
    <location>
        <begin position="1"/>
        <end position="14"/>
    </location>
</feature>
<dbReference type="PANTHER" id="PTHR45857:SF2">
    <property type="entry name" value="FORMIN-LIKE PROTEIN 1"/>
    <property type="match status" value="1"/>
</dbReference>
<evidence type="ECO:0000256" key="2">
    <source>
        <dbReference type="SAM" id="Coils"/>
    </source>
</evidence>
<feature type="non-terminal residue" evidence="6">
    <location>
        <position position="1204"/>
    </location>
</feature>
<dbReference type="SMART" id="SM01139">
    <property type="entry name" value="Drf_FH3"/>
    <property type="match status" value="1"/>
</dbReference>
<keyword evidence="2" id="KW-0175">Coiled coil</keyword>
<accession>Q4S986</accession>
<name>Q4S986_TETNG</name>
<feature type="region of interest" description="Disordered" evidence="3">
    <location>
        <begin position="1"/>
        <end position="25"/>
    </location>
</feature>
<dbReference type="SMART" id="SM01140">
    <property type="entry name" value="Drf_GBD"/>
    <property type="match status" value="1"/>
</dbReference>
<dbReference type="Pfam" id="PF06367">
    <property type="entry name" value="Drf_FH3"/>
    <property type="match status" value="1"/>
</dbReference>
<dbReference type="Pfam" id="PF02181">
    <property type="entry name" value="FH2"/>
    <property type="match status" value="2"/>
</dbReference>
<gene>
    <name evidence="6" type="ORF">GSTENG00022009001</name>
</gene>
<protein>
    <submittedName>
        <fullName evidence="6">(spotted green pufferfish) hypothetical protein</fullName>
    </submittedName>
</protein>
<dbReference type="InterPro" id="IPR014768">
    <property type="entry name" value="GBD/FH3_dom"/>
</dbReference>
<feature type="domain" description="GBD/FH3" evidence="4">
    <location>
        <begin position="20"/>
        <end position="489"/>
    </location>
</feature>
<feature type="region of interest" description="Disordered" evidence="3">
    <location>
        <begin position="1085"/>
        <end position="1118"/>
    </location>
</feature>
<evidence type="ECO:0000256" key="1">
    <source>
        <dbReference type="ARBA" id="ARBA00023449"/>
    </source>
</evidence>
<organism evidence="6">
    <name type="scientific">Tetraodon nigroviridis</name>
    <name type="common">Spotted green pufferfish</name>
    <name type="synonym">Chelonodon nigroviridis</name>
    <dbReference type="NCBI Taxonomy" id="99883"/>
    <lineage>
        <taxon>Eukaryota</taxon>
        <taxon>Metazoa</taxon>
        <taxon>Chordata</taxon>
        <taxon>Craniata</taxon>
        <taxon>Vertebrata</taxon>
        <taxon>Euteleostomi</taxon>
        <taxon>Actinopterygii</taxon>
        <taxon>Neopterygii</taxon>
        <taxon>Teleostei</taxon>
        <taxon>Neoteleostei</taxon>
        <taxon>Acanthomorphata</taxon>
        <taxon>Eupercaria</taxon>
        <taxon>Tetraodontiformes</taxon>
        <taxon>Tetradontoidea</taxon>
        <taxon>Tetraodontidae</taxon>
        <taxon>Tetraodon</taxon>
    </lineage>
</organism>
<dbReference type="KEGG" id="tng:GSTEN00022009G001"/>
<feature type="compositionally biased region" description="Pro residues" evidence="3">
    <location>
        <begin position="567"/>
        <end position="580"/>
    </location>
</feature>
<dbReference type="GO" id="GO:0030866">
    <property type="term" value="P:cortical actin cytoskeleton organization"/>
    <property type="evidence" value="ECO:0007669"/>
    <property type="project" value="TreeGrafter"/>
</dbReference>
<dbReference type="InterPro" id="IPR042201">
    <property type="entry name" value="FH2_Formin_sf"/>
</dbReference>